<evidence type="ECO:0000259" key="5">
    <source>
        <dbReference type="SMART" id="SM00822"/>
    </source>
</evidence>
<protein>
    <submittedName>
        <fullName evidence="6">NADP-dependent 3-hydroxy acid dehydrogenase YdfG</fullName>
    </submittedName>
</protein>
<evidence type="ECO:0000313" key="7">
    <source>
        <dbReference type="Proteomes" id="UP000576393"/>
    </source>
</evidence>
<dbReference type="GO" id="GO:0016020">
    <property type="term" value="C:membrane"/>
    <property type="evidence" value="ECO:0007669"/>
    <property type="project" value="TreeGrafter"/>
</dbReference>
<evidence type="ECO:0000256" key="3">
    <source>
        <dbReference type="RuleBase" id="RU000363"/>
    </source>
</evidence>
<evidence type="ECO:0000256" key="1">
    <source>
        <dbReference type="ARBA" id="ARBA00006484"/>
    </source>
</evidence>
<dbReference type="InterPro" id="IPR002347">
    <property type="entry name" value="SDR_fam"/>
</dbReference>
<dbReference type="Proteomes" id="UP000576393">
    <property type="component" value="Unassembled WGS sequence"/>
</dbReference>
<dbReference type="PANTHER" id="PTHR44196:SF1">
    <property type="entry name" value="DEHYDROGENASE_REDUCTASE SDR FAMILY MEMBER 7B"/>
    <property type="match status" value="1"/>
</dbReference>
<feature type="region of interest" description="Disordered" evidence="4">
    <location>
        <begin position="1"/>
        <end position="33"/>
    </location>
</feature>
<dbReference type="EMBL" id="JACCCO010000001">
    <property type="protein sequence ID" value="NYF37999.1"/>
    <property type="molecule type" value="Genomic_DNA"/>
</dbReference>
<dbReference type="InterPro" id="IPR057326">
    <property type="entry name" value="KR_dom"/>
</dbReference>
<gene>
    <name evidence="6" type="ORF">HDA43_000158</name>
</gene>
<accession>A0A852UPA1</accession>
<proteinExistence type="inferred from homology"/>
<dbReference type="InterPro" id="IPR036291">
    <property type="entry name" value="NAD(P)-bd_dom_sf"/>
</dbReference>
<organism evidence="6 7">
    <name type="scientific">Streptosporangium sandarakinum</name>
    <dbReference type="NCBI Taxonomy" id="1260955"/>
    <lineage>
        <taxon>Bacteria</taxon>
        <taxon>Bacillati</taxon>
        <taxon>Actinomycetota</taxon>
        <taxon>Actinomycetes</taxon>
        <taxon>Streptosporangiales</taxon>
        <taxon>Streptosporangiaceae</taxon>
        <taxon>Streptosporangium</taxon>
    </lineage>
</organism>
<dbReference type="Gene3D" id="3.40.50.720">
    <property type="entry name" value="NAD(P)-binding Rossmann-like Domain"/>
    <property type="match status" value="1"/>
</dbReference>
<sequence length="305" mass="31828">MLWVGGAAGGRVVSRREDIPERATGTRDDPAGTSQDFAELRGTTQNMENTVNHTSLSGRTAVVTGAASGMGAATARLLAAHGARVALLARREDRLKELAAEIERDGGRAIAVAVDVTDQASVDAGAARVHAELGAADLVVNAAGVMLPNPIDDGRADEWTRMIDTNVTGALRIIRAFTADLVAAAARGATADLVNISSIGAHALFPGYAVYAATKAALTHLSASLRTEFGPRDVRVTNIEPGLTDTELASHVDNPALGEEGRLGEMFDALGSLSADEIADLVAYVTSRPRHVNLRQIVVLPTRQA</sequence>
<keyword evidence="2" id="KW-0560">Oxidoreductase</keyword>
<dbReference type="PANTHER" id="PTHR44196">
    <property type="entry name" value="DEHYDROGENASE/REDUCTASE SDR FAMILY MEMBER 7B"/>
    <property type="match status" value="1"/>
</dbReference>
<dbReference type="GO" id="GO:0016616">
    <property type="term" value="F:oxidoreductase activity, acting on the CH-OH group of donors, NAD or NADP as acceptor"/>
    <property type="evidence" value="ECO:0007669"/>
    <property type="project" value="UniProtKB-ARBA"/>
</dbReference>
<dbReference type="FunFam" id="3.40.50.720:FF:000047">
    <property type="entry name" value="NADP-dependent L-serine/L-allo-threonine dehydrogenase"/>
    <property type="match status" value="1"/>
</dbReference>
<dbReference type="PRINTS" id="PR00080">
    <property type="entry name" value="SDRFAMILY"/>
</dbReference>
<dbReference type="PROSITE" id="PS00061">
    <property type="entry name" value="ADH_SHORT"/>
    <property type="match status" value="1"/>
</dbReference>
<evidence type="ECO:0000256" key="4">
    <source>
        <dbReference type="SAM" id="MobiDB-lite"/>
    </source>
</evidence>
<dbReference type="SUPFAM" id="SSF51735">
    <property type="entry name" value="NAD(P)-binding Rossmann-fold domains"/>
    <property type="match status" value="1"/>
</dbReference>
<dbReference type="SMART" id="SM00822">
    <property type="entry name" value="PKS_KR"/>
    <property type="match status" value="1"/>
</dbReference>
<dbReference type="RefSeq" id="WP_312872872.1">
    <property type="nucleotide sequence ID" value="NZ_JACCCO010000001.1"/>
</dbReference>
<name>A0A852UPA1_9ACTN</name>
<evidence type="ECO:0000256" key="2">
    <source>
        <dbReference type="ARBA" id="ARBA00023002"/>
    </source>
</evidence>
<dbReference type="Pfam" id="PF00106">
    <property type="entry name" value="adh_short"/>
    <property type="match status" value="1"/>
</dbReference>
<keyword evidence="7" id="KW-1185">Reference proteome</keyword>
<dbReference type="InterPro" id="IPR020904">
    <property type="entry name" value="Sc_DH/Rdtase_CS"/>
</dbReference>
<dbReference type="PRINTS" id="PR00081">
    <property type="entry name" value="GDHRDH"/>
</dbReference>
<evidence type="ECO:0000313" key="6">
    <source>
        <dbReference type="EMBL" id="NYF37999.1"/>
    </source>
</evidence>
<feature type="compositionally biased region" description="Basic and acidic residues" evidence="4">
    <location>
        <begin position="14"/>
        <end position="30"/>
    </location>
</feature>
<comment type="similarity">
    <text evidence="1 3">Belongs to the short-chain dehydrogenases/reductases (SDR) family.</text>
</comment>
<feature type="domain" description="Ketoreductase" evidence="5">
    <location>
        <begin position="59"/>
        <end position="266"/>
    </location>
</feature>
<reference evidence="6 7" key="1">
    <citation type="submission" date="2020-07" db="EMBL/GenBank/DDBJ databases">
        <title>Sequencing the genomes of 1000 actinobacteria strains.</title>
        <authorList>
            <person name="Klenk H.-P."/>
        </authorList>
    </citation>
    <scope>NUCLEOTIDE SEQUENCE [LARGE SCALE GENOMIC DNA]</scope>
    <source>
        <strain evidence="6 7">DSM 45763</strain>
    </source>
</reference>
<dbReference type="AlphaFoldDB" id="A0A852UPA1"/>
<comment type="caution">
    <text evidence="6">The sequence shown here is derived from an EMBL/GenBank/DDBJ whole genome shotgun (WGS) entry which is preliminary data.</text>
</comment>